<protein>
    <submittedName>
        <fullName evidence="1">Uncharacterized protein</fullName>
    </submittedName>
</protein>
<organism evidence="1 2">
    <name type="scientific">Blastomyces parvus</name>
    <dbReference type="NCBI Taxonomy" id="2060905"/>
    <lineage>
        <taxon>Eukaryota</taxon>
        <taxon>Fungi</taxon>
        <taxon>Dikarya</taxon>
        <taxon>Ascomycota</taxon>
        <taxon>Pezizomycotina</taxon>
        <taxon>Eurotiomycetes</taxon>
        <taxon>Eurotiomycetidae</taxon>
        <taxon>Onygenales</taxon>
        <taxon>Ajellomycetaceae</taxon>
        <taxon>Blastomyces</taxon>
    </lineage>
</organism>
<evidence type="ECO:0000313" key="2">
    <source>
        <dbReference type="Proteomes" id="UP000224080"/>
    </source>
</evidence>
<gene>
    <name evidence="1" type="ORF">GX51_06487</name>
</gene>
<comment type="caution">
    <text evidence="1">The sequence shown here is derived from an EMBL/GenBank/DDBJ whole genome shotgun (WGS) entry which is preliminary data.</text>
</comment>
<reference evidence="1 2" key="1">
    <citation type="submission" date="2017-10" db="EMBL/GenBank/DDBJ databases">
        <title>Comparative genomics in systemic dimorphic fungi from Ajellomycetaceae.</title>
        <authorList>
            <person name="Munoz J.F."/>
            <person name="Mcewen J.G."/>
            <person name="Clay O.K."/>
            <person name="Cuomo C.A."/>
        </authorList>
    </citation>
    <scope>NUCLEOTIDE SEQUENCE [LARGE SCALE GENOMIC DNA]</scope>
    <source>
        <strain evidence="1 2">UAMH130</strain>
    </source>
</reference>
<dbReference type="AlphaFoldDB" id="A0A2B7WR67"/>
<evidence type="ECO:0000313" key="1">
    <source>
        <dbReference type="EMBL" id="PGG98990.1"/>
    </source>
</evidence>
<keyword evidence="2" id="KW-1185">Reference proteome</keyword>
<dbReference type="Proteomes" id="UP000224080">
    <property type="component" value="Unassembled WGS sequence"/>
</dbReference>
<dbReference type="EMBL" id="PDNC01000108">
    <property type="protein sequence ID" value="PGG98990.1"/>
    <property type="molecule type" value="Genomic_DNA"/>
</dbReference>
<name>A0A2B7WR67_9EURO</name>
<dbReference type="OrthoDB" id="3259529at2759"/>
<sequence length="140" mass="15813">MDCYNLKRDRRKALHSPKVPTPKCSHWCLQHAPRTVTLVKDIPITKRRKDKKSGSITSTTAGHSRHTQQYFGYDKTRNGSLKDAAILLLRILSSYNTRFGMFSGYALSTLGRLRATRDTDCSALANKQRIKGKLLAHVPT</sequence>
<accession>A0A2B7WR67</accession>
<proteinExistence type="predicted"/>